<feature type="transmembrane region" description="Helical" evidence="1">
    <location>
        <begin position="175"/>
        <end position="200"/>
    </location>
</feature>
<dbReference type="Proteomes" id="UP000823883">
    <property type="component" value="Unassembled WGS sequence"/>
</dbReference>
<feature type="transmembrane region" description="Helical" evidence="1">
    <location>
        <begin position="140"/>
        <end position="163"/>
    </location>
</feature>
<feature type="transmembrane region" description="Helical" evidence="1">
    <location>
        <begin position="278"/>
        <end position="298"/>
    </location>
</feature>
<evidence type="ECO:0000313" key="3">
    <source>
        <dbReference type="Proteomes" id="UP000823883"/>
    </source>
</evidence>
<gene>
    <name evidence="2" type="ORF">IAA04_01175</name>
</gene>
<sequence>MRKVQIHCHRGDREGLRHLLEEEGKKGWYAEKIRNSWKVCLVRRREQTDEKARCRLVTCRSGPEGKWTGRFGKWSRQSGRPSGDGEFEAVRKSWEEKGWTFGCFFGCTAVFYGSERLEEGVRPVQGEEEKSLLLREESQLFVRLTAGGLAVVLLGALAAALFFVGRASRAEWEEFFLVLFTVWIIYSRFWALEAVLRPFVRRSIRLGKPLPAWVSFLSEESARAFLAVLTGGWAAGKLYVMGVTYQAAAMGAGTVLAVCCLLWLGIHFYKTGKPVPDFFSGALAVSLFIILLTAGFAWPSEGNYRFLVGKGGGSLYLKETAETVDALNTEDLGWGPWDSAYVRDNPSHYCLEERLTYTYFSDELAKELQEESSGFRFFSGGLASRLRYVGTLEGRLKKIDDLERFLRLKGLDLKEGEPVELVPEAKTWIWQDGRELVSLFKDGRVVIYFLNTWDERRFDLENSRERAGITRRLIEKTAAGRSEITSAGCRLSLAEA</sequence>
<evidence type="ECO:0000313" key="2">
    <source>
        <dbReference type="EMBL" id="HJC46644.1"/>
    </source>
</evidence>
<accession>A0A9D2PCE4</accession>
<keyword evidence="1" id="KW-1133">Transmembrane helix</keyword>
<comment type="caution">
    <text evidence="2">The sequence shown here is derived from an EMBL/GenBank/DDBJ whole genome shotgun (WGS) entry which is preliminary data.</text>
</comment>
<feature type="transmembrane region" description="Helical" evidence="1">
    <location>
        <begin position="247"/>
        <end position="266"/>
    </location>
</feature>
<keyword evidence="1" id="KW-0812">Transmembrane</keyword>
<name>A0A9D2PCE4_9FIRM</name>
<keyword evidence="1" id="KW-0472">Membrane</keyword>
<dbReference type="AlphaFoldDB" id="A0A9D2PCE4"/>
<proteinExistence type="predicted"/>
<dbReference type="EMBL" id="DWWL01000007">
    <property type="protein sequence ID" value="HJC46644.1"/>
    <property type="molecule type" value="Genomic_DNA"/>
</dbReference>
<evidence type="ECO:0000256" key="1">
    <source>
        <dbReference type="SAM" id="Phobius"/>
    </source>
</evidence>
<organism evidence="2 3">
    <name type="scientific">Candidatus Lachnoclostridium pullistercoris</name>
    <dbReference type="NCBI Taxonomy" id="2838632"/>
    <lineage>
        <taxon>Bacteria</taxon>
        <taxon>Bacillati</taxon>
        <taxon>Bacillota</taxon>
        <taxon>Clostridia</taxon>
        <taxon>Lachnospirales</taxon>
        <taxon>Lachnospiraceae</taxon>
    </lineage>
</organism>
<reference evidence="2" key="2">
    <citation type="submission" date="2021-04" db="EMBL/GenBank/DDBJ databases">
        <authorList>
            <person name="Gilroy R."/>
        </authorList>
    </citation>
    <scope>NUCLEOTIDE SEQUENCE</scope>
    <source>
        <strain evidence="2">CHK183-5548</strain>
    </source>
</reference>
<reference evidence="2" key="1">
    <citation type="journal article" date="2021" name="PeerJ">
        <title>Extensive microbial diversity within the chicken gut microbiome revealed by metagenomics and culture.</title>
        <authorList>
            <person name="Gilroy R."/>
            <person name="Ravi A."/>
            <person name="Getino M."/>
            <person name="Pursley I."/>
            <person name="Horton D.L."/>
            <person name="Alikhan N.F."/>
            <person name="Baker D."/>
            <person name="Gharbi K."/>
            <person name="Hall N."/>
            <person name="Watson M."/>
            <person name="Adriaenssens E.M."/>
            <person name="Foster-Nyarko E."/>
            <person name="Jarju S."/>
            <person name="Secka A."/>
            <person name="Antonio M."/>
            <person name="Oren A."/>
            <person name="Chaudhuri R.R."/>
            <person name="La Ragione R."/>
            <person name="Hildebrand F."/>
            <person name="Pallen M.J."/>
        </authorList>
    </citation>
    <scope>NUCLEOTIDE SEQUENCE</scope>
    <source>
        <strain evidence="2">CHK183-5548</strain>
    </source>
</reference>
<protein>
    <submittedName>
        <fullName evidence="2">Uncharacterized protein</fullName>
    </submittedName>
</protein>